<comment type="caution">
    <text evidence="2">The sequence shown here is derived from an EMBL/GenBank/DDBJ whole genome shotgun (WGS) entry which is preliminary data.</text>
</comment>
<dbReference type="EMBL" id="VSTH01000154">
    <property type="protein sequence ID" value="TYO61867.1"/>
    <property type="molecule type" value="Genomic_DNA"/>
</dbReference>
<reference evidence="2 3" key="1">
    <citation type="submission" date="2019-08" db="EMBL/GenBank/DDBJ databases">
        <title>Bradyrhizobium hipponensis sp. nov., a rhizobium isolated from a Lupinus angustifolius root nodule in Tunisia.</title>
        <authorList>
            <person name="Off K."/>
            <person name="Rejili M."/>
            <person name="Mars M."/>
            <person name="Brachmann A."/>
            <person name="Marin M."/>
        </authorList>
    </citation>
    <scope>NUCLEOTIDE SEQUENCE [LARGE SCALE GENOMIC DNA]</scope>
    <source>
        <strain evidence="3">aSej3</strain>
    </source>
</reference>
<accession>A0A5S4YEG7</accession>
<protein>
    <submittedName>
        <fullName evidence="2">Uncharacterized protein</fullName>
    </submittedName>
</protein>
<gene>
    <name evidence="2" type="ORF">FXV83_35995</name>
</gene>
<organism evidence="2 3">
    <name type="scientific">Bradyrhizobium hipponense</name>
    <dbReference type="NCBI Taxonomy" id="2605638"/>
    <lineage>
        <taxon>Bacteria</taxon>
        <taxon>Pseudomonadati</taxon>
        <taxon>Pseudomonadota</taxon>
        <taxon>Alphaproteobacteria</taxon>
        <taxon>Hyphomicrobiales</taxon>
        <taxon>Nitrobacteraceae</taxon>
        <taxon>Bradyrhizobium</taxon>
    </lineage>
</organism>
<evidence type="ECO:0000313" key="2">
    <source>
        <dbReference type="EMBL" id="TYO61867.1"/>
    </source>
</evidence>
<sequence>MAECRGGGATTPTAAPAPAPAAPSTRPTANAPGQPPVTSERPAQAPVARTPAPSTGTPSAAGQFATEAQARASCPVDTVVWVNLRSKIYHFSGTHNYGTTKDGAYMCERDTAAQGMRAAKNEQHP</sequence>
<feature type="region of interest" description="Disordered" evidence="1">
    <location>
        <begin position="1"/>
        <end position="72"/>
    </location>
</feature>
<evidence type="ECO:0000256" key="1">
    <source>
        <dbReference type="SAM" id="MobiDB-lite"/>
    </source>
</evidence>
<name>A0A5S4YEG7_9BRAD</name>
<dbReference type="AlphaFoldDB" id="A0A5S4YEG7"/>
<feature type="compositionally biased region" description="Low complexity" evidence="1">
    <location>
        <begin position="22"/>
        <end position="32"/>
    </location>
</feature>
<dbReference type="Proteomes" id="UP000324797">
    <property type="component" value="Unassembled WGS sequence"/>
</dbReference>
<proteinExistence type="predicted"/>
<evidence type="ECO:0000313" key="3">
    <source>
        <dbReference type="Proteomes" id="UP000324797"/>
    </source>
</evidence>
<keyword evidence="3" id="KW-1185">Reference proteome</keyword>